<dbReference type="PANTHER" id="PTHR12110:SF21">
    <property type="entry name" value="XYLOSE ISOMERASE-LIKE TIM BARREL DOMAIN-CONTAINING PROTEIN"/>
    <property type="match status" value="1"/>
</dbReference>
<dbReference type="Proteomes" id="UP000003688">
    <property type="component" value="Unassembled WGS sequence"/>
</dbReference>
<dbReference type="PANTHER" id="PTHR12110">
    <property type="entry name" value="HYDROXYPYRUVATE ISOMERASE"/>
    <property type="match status" value="1"/>
</dbReference>
<feature type="domain" description="Xylose isomerase-like TIM barrel" evidence="1">
    <location>
        <begin position="14"/>
        <end position="278"/>
    </location>
</feature>
<evidence type="ECO:0000313" key="3">
    <source>
        <dbReference type="Proteomes" id="UP000003688"/>
    </source>
</evidence>
<dbReference type="OrthoDB" id="9779184at2"/>
<name>B9XNE1_PEDPL</name>
<gene>
    <name evidence="2" type="ORF">Cflav_PD1501</name>
</gene>
<organism evidence="2 3">
    <name type="scientific">Pedosphaera parvula (strain Ellin514)</name>
    <dbReference type="NCBI Taxonomy" id="320771"/>
    <lineage>
        <taxon>Bacteria</taxon>
        <taxon>Pseudomonadati</taxon>
        <taxon>Verrucomicrobiota</taxon>
        <taxon>Pedosphaerae</taxon>
        <taxon>Pedosphaerales</taxon>
        <taxon>Pedosphaeraceae</taxon>
        <taxon>Pedosphaera</taxon>
    </lineage>
</organism>
<dbReference type="RefSeq" id="WP_007417328.1">
    <property type="nucleotide sequence ID" value="NZ_ABOX02000040.1"/>
</dbReference>
<evidence type="ECO:0000313" key="2">
    <source>
        <dbReference type="EMBL" id="EEF58600.1"/>
    </source>
</evidence>
<dbReference type="GO" id="GO:0016853">
    <property type="term" value="F:isomerase activity"/>
    <property type="evidence" value="ECO:0007669"/>
    <property type="project" value="UniProtKB-KW"/>
</dbReference>
<dbReference type="EMBL" id="ABOX02000040">
    <property type="protein sequence ID" value="EEF58600.1"/>
    <property type="molecule type" value="Genomic_DNA"/>
</dbReference>
<protein>
    <submittedName>
        <fullName evidence="2">Xylose isomerase domain protein TIM barrel</fullName>
    </submittedName>
</protein>
<dbReference type="Gene3D" id="3.20.20.150">
    <property type="entry name" value="Divalent-metal-dependent TIM barrel enzymes"/>
    <property type="match status" value="1"/>
</dbReference>
<comment type="caution">
    <text evidence="2">The sequence shown here is derived from an EMBL/GenBank/DDBJ whole genome shotgun (WGS) entry which is preliminary data.</text>
</comment>
<keyword evidence="2" id="KW-0413">Isomerase</keyword>
<evidence type="ECO:0000259" key="1">
    <source>
        <dbReference type="Pfam" id="PF01261"/>
    </source>
</evidence>
<proteinExistence type="predicted"/>
<dbReference type="SUPFAM" id="SSF51658">
    <property type="entry name" value="Xylose isomerase-like"/>
    <property type="match status" value="1"/>
</dbReference>
<dbReference type="InterPro" id="IPR036237">
    <property type="entry name" value="Xyl_isomerase-like_sf"/>
</dbReference>
<dbReference type="AlphaFoldDB" id="B9XNE1"/>
<dbReference type="InterPro" id="IPR013022">
    <property type="entry name" value="Xyl_isomerase-like_TIM-brl"/>
</dbReference>
<accession>B9XNE1</accession>
<dbReference type="STRING" id="320771.Cflav_PD1501"/>
<keyword evidence="3" id="KW-1185">Reference proteome</keyword>
<dbReference type="InterPro" id="IPR050312">
    <property type="entry name" value="IolE/XylAMocC-like"/>
</dbReference>
<sequence length="320" mass="36095">MRIGFLTDANVDRLDWARQQGFGSIAWNRFDGSLAGPQHSNWKPFAEQFASETKSRNIRISTIGALYKNPLDTKQSEYARSVFLRAIEVAAHIGVKTVSGFPGAVIEMEVNPKGENPVYKPFEPFLPRLLAFWEPIARFAADKGVRIAFENCPMGFYHLPIMGFNMLAQPAMWERLFNETKCENIGIEWDASHLMCQLIDPVTNIHKFGTKIFHVHAKDAYIDRHTMEVYGICHPGVAEHRFPGLGQANWAEIVHALLRAGYDSDLNLEGWHDPVYRDHGSAAPTDVHLASVDHQTGQKLEETGLLIGKRTLEPYVPKET</sequence>
<dbReference type="Pfam" id="PF01261">
    <property type="entry name" value="AP_endonuc_2"/>
    <property type="match status" value="1"/>
</dbReference>
<reference evidence="2 3" key="1">
    <citation type="journal article" date="2011" name="J. Bacteriol.">
        <title>Genome sequence of 'Pedosphaera parvula' Ellin514, an aerobic Verrucomicrobial isolate from pasture soil.</title>
        <authorList>
            <person name="Kant R."/>
            <person name="van Passel M.W."/>
            <person name="Sangwan P."/>
            <person name="Palva A."/>
            <person name="Lucas S."/>
            <person name="Copeland A."/>
            <person name="Lapidus A."/>
            <person name="Glavina Del Rio T."/>
            <person name="Dalin E."/>
            <person name="Tice H."/>
            <person name="Bruce D."/>
            <person name="Goodwin L."/>
            <person name="Pitluck S."/>
            <person name="Chertkov O."/>
            <person name="Larimer F.W."/>
            <person name="Land M.L."/>
            <person name="Hauser L."/>
            <person name="Brettin T.S."/>
            <person name="Detter J.C."/>
            <person name="Han S."/>
            <person name="de Vos W.M."/>
            <person name="Janssen P.H."/>
            <person name="Smidt H."/>
        </authorList>
    </citation>
    <scope>NUCLEOTIDE SEQUENCE [LARGE SCALE GENOMIC DNA]</scope>
    <source>
        <strain evidence="2 3">Ellin514</strain>
    </source>
</reference>